<keyword evidence="4" id="KW-1185">Reference proteome</keyword>
<dbReference type="AlphaFoldDB" id="A0A1M5BB24"/>
<evidence type="ECO:0000256" key="1">
    <source>
        <dbReference type="SAM" id="Phobius"/>
    </source>
</evidence>
<protein>
    <recommendedName>
        <fullName evidence="2">DUF4367 domain-containing protein</fullName>
    </recommendedName>
</protein>
<reference evidence="4" key="1">
    <citation type="submission" date="2016-11" db="EMBL/GenBank/DDBJ databases">
        <authorList>
            <person name="Varghese N."/>
            <person name="Submissions S."/>
        </authorList>
    </citation>
    <scope>NUCLEOTIDE SEQUENCE [LARGE SCALE GENOMIC DNA]</scope>
    <source>
        <strain evidence="4">DSM 11792</strain>
    </source>
</reference>
<dbReference type="PANTHER" id="PTHR37507:SF2">
    <property type="entry name" value="SPORULATION PROTEIN YDCC"/>
    <property type="match status" value="1"/>
</dbReference>
<proteinExistence type="predicted"/>
<gene>
    <name evidence="3" type="ORF">SAMN02745218_02146</name>
</gene>
<keyword evidence="1" id="KW-1133">Transmembrane helix</keyword>
<evidence type="ECO:0000313" key="4">
    <source>
        <dbReference type="Proteomes" id="UP000184196"/>
    </source>
</evidence>
<sequence>MGKHSDGNLDRRLKKIITAAVESVSPPSLEESWERFEKKLGKCQLLTNKNCRAVRKRLPIFKLAAGAGIVLLLAGALFVSFPTQARAIREKIVRTVETFLGGTLMNIRTEYKHDESDRVPPPPEGFREITVENVRVVSLEEAKSASPFPVVTPQYMPGGFKLTEVKFQKLIKNAAQVQLKYTASGSRYFEITEKNTPAGYVQGYGYDIEDAVVQDIKIGNTSGKMIVFKDKSLKIRWIKLGIVYQLEGNISKEEALKIVESLH</sequence>
<keyword evidence="1" id="KW-0472">Membrane</keyword>
<dbReference type="OrthoDB" id="1806871at2"/>
<dbReference type="Pfam" id="PF14285">
    <property type="entry name" value="DUF4367"/>
    <property type="match status" value="1"/>
</dbReference>
<feature type="transmembrane region" description="Helical" evidence="1">
    <location>
        <begin position="60"/>
        <end position="81"/>
    </location>
</feature>
<accession>A0A1M5BB24</accession>
<name>A0A1M5BB24_9FIRM</name>
<organism evidence="3 4">
    <name type="scientific">Desulfofundulus australicus DSM 11792</name>
    <dbReference type="NCBI Taxonomy" id="1121425"/>
    <lineage>
        <taxon>Bacteria</taxon>
        <taxon>Bacillati</taxon>
        <taxon>Bacillota</taxon>
        <taxon>Clostridia</taxon>
        <taxon>Eubacteriales</taxon>
        <taxon>Peptococcaceae</taxon>
        <taxon>Desulfofundulus</taxon>
    </lineage>
</organism>
<keyword evidence="1" id="KW-0812">Transmembrane</keyword>
<evidence type="ECO:0000313" key="3">
    <source>
        <dbReference type="EMBL" id="SHF39709.1"/>
    </source>
</evidence>
<feature type="domain" description="DUF4367" evidence="2">
    <location>
        <begin position="151"/>
        <end position="262"/>
    </location>
</feature>
<dbReference type="PANTHER" id="PTHR37507">
    <property type="entry name" value="SPORULATION PROTEIN YDCC"/>
    <property type="match status" value="1"/>
</dbReference>
<dbReference type="InterPro" id="IPR052944">
    <property type="entry name" value="Sporulation_related"/>
</dbReference>
<dbReference type="EMBL" id="FQUW01000027">
    <property type="protein sequence ID" value="SHF39709.1"/>
    <property type="molecule type" value="Genomic_DNA"/>
</dbReference>
<dbReference type="InterPro" id="IPR025377">
    <property type="entry name" value="DUF4367"/>
</dbReference>
<dbReference type="RefSeq" id="WP_073166095.1">
    <property type="nucleotide sequence ID" value="NZ_FQUW01000027.1"/>
</dbReference>
<dbReference type="Proteomes" id="UP000184196">
    <property type="component" value="Unassembled WGS sequence"/>
</dbReference>
<evidence type="ECO:0000259" key="2">
    <source>
        <dbReference type="Pfam" id="PF14285"/>
    </source>
</evidence>